<dbReference type="Gene3D" id="3.20.20.70">
    <property type="entry name" value="Aldolase class I"/>
    <property type="match status" value="1"/>
</dbReference>
<dbReference type="GO" id="GO:0051989">
    <property type="term" value="F:coproporphyrinogen dehydrogenase activity"/>
    <property type="evidence" value="ECO:0007669"/>
    <property type="project" value="UniProtKB-EC"/>
</dbReference>
<dbReference type="SFLD" id="SFLDS00029">
    <property type="entry name" value="Radical_SAM"/>
    <property type="match status" value="1"/>
</dbReference>
<protein>
    <submittedName>
        <fullName evidence="7">Oxygen-independent coproporphyrinogen-III oxidase</fullName>
        <ecNumber evidence="7">1.3.98.3</ecNumber>
    </submittedName>
</protein>
<dbReference type="AlphaFoldDB" id="A0A5K6CMQ6"/>
<accession>A0A5K6CMQ6</accession>
<evidence type="ECO:0000313" key="8">
    <source>
        <dbReference type="Proteomes" id="UP000006924"/>
    </source>
</evidence>
<dbReference type="GO" id="GO:0051539">
    <property type="term" value="F:4 iron, 4 sulfur cluster binding"/>
    <property type="evidence" value="ECO:0007669"/>
    <property type="project" value="TreeGrafter"/>
</dbReference>
<evidence type="ECO:0000256" key="2">
    <source>
        <dbReference type="ARBA" id="ARBA00022691"/>
    </source>
</evidence>
<dbReference type="PANTHER" id="PTHR13932">
    <property type="entry name" value="COPROPORPHYRINIGEN III OXIDASE"/>
    <property type="match status" value="1"/>
</dbReference>
<dbReference type="EMBL" id="CP001172">
    <property type="protein sequence ID" value="ATY43111.1"/>
    <property type="molecule type" value="Genomic_DNA"/>
</dbReference>
<dbReference type="Proteomes" id="UP000006924">
    <property type="component" value="Chromosome"/>
</dbReference>
<keyword evidence="4" id="KW-0408">Iron</keyword>
<reference evidence="7 8" key="1">
    <citation type="journal article" date="2008" name="J. Bacteriol.">
        <title>Comparative genome sequence analysis of multidrug-resistant Acinetobacter baumannii.</title>
        <authorList>
            <person name="Adams M.D."/>
            <person name="Goglin K."/>
            <person name="Molyneaux N."/>
            <person name="Hujer K.M."/>
            <person name="Lavender H."/>
            <person name="Jamison J.J."/>
            <person name="MacDonald I.J."/>
            <person name="Martin K.M."/>
            <person name="Russo T."/>
            <person name="Campagnari A.A."/>
            <person name="Hujer A.M."/>
            <person name="Bonomo R.A."/>
            <person name="Gill S.R."/>
        </authorList>
    </citation>
    <scope>NUCLEOTIDE SEQUENCE [LARGE SCALE GENOMIC DNA]</scope>
    <source>
        <strain evidence="7 8">AB307-0294</strain>
    </source>
</reference>
<evidence type="ECO:0000256" key="4">
    <source>
        <dbReference type="ARBA" id="ARBA00023004"/>
    </source>
</evidence>
<feature type="domain" description="Radical SAM core" evidence="6">
    <location>
        <begin position="55"/>
        <end position="295"/>
    </location>
</feature>
<dbReference type="InterPro" id="IPR006638">
    <property type="entry name" value="Elp3/MiaA/NifB-like_rSAM"/>
</dbReference>
<keyword evidence="2" id="KW-0949">S-adenosyl-L-methionine</keyword>
<dbReference type="InterPro" id="IPR013785">
    <property type="entry name" value="Aldolase_TIM"/>
</dbReference>
<dbReference type="EC" id="1.3.98.3" evidence="7"/>
<proteinExistence type="predicted"/>
<dbReference type="SFLD" id="SFLDG01065">
    <property type="entry name" value="anaerobic_coproporphyrinogen-I"/>
    <property type="match status" value="1"/>
</dbReference>
<dbReference type="SMART" id="SM00729">
    <property type="entry name" value="Elp3"/>
    <property type="match status" value="1"/>
</dbReference>
<keyword evidence="7" id="KW-0560">Oxidoreductase</keyword>
<dbReference type="GO" id="GO:0006779">
    <property type="term" value="P:porphyrin-containing compound biosynthetic process"/>
    <property type="evidence" value="ECO:0007669"/>
    <property type="project" value="TreeGrafter"/>
</dbReference>
<dbReference type="GO" id="GO:0005737">
    <property type="term" value="C:cytoplasm"/>
    <property type="evidence" value="ECO:0007669"/>
    <property type="project" value="TreeGrafter"/>
</dbReference>
<dbReference type="InterPro" id="IPR007197">
    <property type="entry name" value="rSAM"/>
</dbReference>
<gene>
    <name evidence="7" type="primary">hemN_1</name>
    <name evidence="7" type="ORF">ABBFA_00654</name>
</gene>
<dbReference type="CDD" id="cd01335">
    <property type="entry name" value="Radical_SAM"/>
    <property type="match status" value="1"/>
</dbReference>
<comment type="cofactor">
    <cofactor evidence="1">
        <name>[4Fe-4S] cluster</name>
        <dbReference type="ChEBI" id="CHEBI:49883"/>
    </cofactor>
</comment>
<evidence type="ECO:0000313" key="7">
    <source>
        <dbReference type="EMBL" id="ATY43111.1"/>
    </source>
</evidence>
<dbReference type="InterPro" id="IPR058240">
    <property type="entry name" value="rSAM_sf"/>
</dbReference>
<name>A0A5K6CMQ6_ACIB3</name>
<keyword evidence="3" id="KW-0479">Metal-binding</keyword>
<evidence type="ECO:0000256" key="3">
    <source>
        <dbReference type="ARBA" id="ARBA00022723"/>
    </source>
</evidence>
<dbReference type="PROSITE" id="PS51918">
    <property type="entry name" value="RADICAL_SAM"/>
    <property type="match status" value="1"/>
</dbReference>
<dbReference type="SFLD" id="SFLDF00545">
    <property type="entry name" value="cyclopropanase"/>
    <property type="match status" value="1"/>
</dbReference>
<dbReference type="SUPFAM" id="SSF102114">
    <property type="entry name" value="Radical SAM enzymes"/>
    <property type="match status" value="1"/>
</dbReference>
<keyword evidence="5" id="KW-0411">Iron-sulfur</keyword>
<evidence type="ECO:0000259" key="6">
    <source>
        <dbReference type="PROSITE" id="PS51918"/>
    </source>
</evidence>
<sequence length="469" mass="54414">MTNIVTMDIVSIKNFIQKNKVRHLSNKVLHTHPSPKMWKTDLKEEENNYFLLNTDAQYKSINLYLGIPYCIPTDPPHCGFCLFPTQDYKGKREMDFYLDFLSREAHLYKEFYQGAKLESLYVGGGTPNLLQPNDYMKLTKVVSSLFPDAGISSPIEMTLEGIPQLFNEDKIRAIKDAGFNRVSMGVQQVNDELIATSGRKQTRKQVFDAIELFHKYSLSCNVDLIYDWPNQTVEAMLRDLESIVQSGIKHITHYELNIAGRSDFATKQKQNTPSIEKKIEMYNIAKQFLISKGYKQKTVYDWEKEDNNQLISEKYLYEDNLRDCLDANGQSKMTTMSGLGYAAVNMRLQPNSSSIKSVSAMNHRNLTEYYNAISLNKLPVERMFVHDTEDVKLIWIFQALQEMKINTKKYEKIFNSDIKLDYKPIWDALVEEGWVEHNDEYIKLINEGEFYTPLIQALLSQPRIKSLQQ</sequence>
<evidence type="ECO:0000256" key="1">
    <source>
        <dbReference type="ARBA" id="ARBA00001966"/>
    </source>
</evidence>
<dbReference type="KEGG" id="abb:ABBFA_00654"/>
<organism evidence="7 8">
    <name type="scientific">Acinetobacter baumannii (strain AB307-0294)</name>
    <dbReference type="NCBI Taxonomy" id="557600"/>
    <lineage>
        <taxon>Bacteria</taxon>
        <taxon>Pseudomonadati</taxon>
        <taxon>Pseudomonadota</taxon>
        <taxon>Gammaproteobacteria</taxon>
        <taxon>Moraxellales</taxon>
        <taxon>Moraxellaceae</taxon>
        <taxon>Acinetobacter</taxon>
        <taxon>Acinetobacter calcoaceticus/baumannii complex</taxon>
    </lineage>
</organism>
<evidence type="ECO:0000256" key="5">
    <source>
        <dbReference type="ARBA" id="ARBA00023014"/>
    </source>
</evidence>
<dbReference type="InterPro" id="IPR034505">
    <property type="entry name" value="Coproporphyrinogen-III_oxidase"/>
</dbReference>
<dbReference type="PANTHER" id="PTHR13932:SF5">
    <property type="entry name" value="RADICAL S-ADENOSYL METHIONINE DOMAIN-CONTAINING PROTEIN 1, MITOCHONDRIAL"/>
    <property type="match status" value="1"/>
</dbReference>
<dbReference type="GO" id="GO:0046872">
    <property type="term" value="F:metal ion binding"/>
    <property type="evidence" value="ECO:0007669"/>
    <property type="project" value="UniProtKB-KW"/>
</dbReference>
<dbReference type="Pfam" id="PF04055">
    <property type="entry name" value="Radical_SAM"/>
    <property type="match status" value="1"/>
</dbReference>